<evidence type="ECO:0000256" key="1">
    <source>
        <dbReference type="ARBA" id="ARBA00023295"/>
    </source>
</evidence>
<dbReference type="CDD" id="cd00063">
    <property type="entry name" value="FN3"/>
    <property type="match status" value="1"/>
</dbReference>
<reference evidence="5" key="1">
    <citation type="journal article" date="2014" name="Int. J. Syst. Evol. Microbiol.">
        <title>Complete genome sequence of Corynebacterium casei LMG S-19264T (=DSM 44701T), isolated from a smear-ripened cheese.</title>
        <authorList>
            <consortium name="US DOE Joint Genome Institute (JGI-PGF)"/>
            <person name="Walter F."/>
            <person name="Albersmeier A."/>
            <person name="Kalinowski J."/>
            <person name="Ruckert C."/>
        </authorList>
    </citation>
    <scope>NUCLEOTIDE SEQUENCE</scope>
    <source>
        <strain evidence="5">CGMCC 4.7368</strain>
    </source>
</reference>
<dbReference type="InterPro" id="IPR036116">
    <property type="entry name" value="FN3_sf"/>
</dbReference>
<dbReference type="GO" id="GO:0000272">
    <property type="term" value="P:polysaccharide catabolic process"/>
    <property type="evidence" value="ECO:0007669"/>
    <property type="project" value="UniProtKB-KW"/>
</dbReference>
<dbReference type="SMART" id="SM00060">
    <property type="entry name" value="FN3"/>
    <property type="match status" value="1"/>
</dbReference>
<dbReference type="InterPro" id="IPR013320">
    <property type="entry name" value="ConA-like_dom_sf"/>
</dbReference>
<dbReference type="Proteomes" id="UP000646523">
    <property type="component" value="Unassembled WGS sequence"/>
</dbReference>
<feature type="compositionally biased region" description="Basic and acidic residues" evidence="3">
    <location>
        <begin position="679"/>
        <end position="698"/>
    </location>
</feature>
<dbReference type="AlphaFoldDB" id="A0A917YX10"/>
<reference evidence="5" key="2">
    <citation type="submission" date="2020-09" db="EMBL/GenBank/DDBJ databases">
        <authorList>
            <person name="Sun Q."/>
            <person name="Zhou Y."/>
        </authorList>
    </citation>
    <scope>NUCLEOTIDE SEQUENCE</scope>
    <source>
        <strain evidence="5">CGMCC 4.7368</strain>
    </source>
</reference>
<organism evidence="5 6">
    <name type="scientific">Nonomuraea cavernae</name>
    <dbReference type="NCBI Taxonomy" id="2045107"/>
    <lineage>
        <taxon>Bacteria</taxon>
        <taxon>Bacillati</taxon>
        <taxon>Actinomycetota</taxon>
        <taxon>Actinomycetes</taxon>
        <taxon>Streptosporangiales</taxon>
        <taxon>Streptosporangiaceae</taxon>
        <taxon>Nonomuraea</taxon>
    </lineage>
</organism>
<keyword evidence="2" id="KW-0624">Polysaccharide degradation</keyword>
<dbReference type="RefSeq" id="WP_189124597.1">
    <property type="nucleotide sequence ID" value="NZ_BMNH01000007.1"/>
</dbReference>
<feature type="region of interest" description="Disordered" evidence="3">
    <location>
        <begin position="731"/>
        <end position="755"/>
    </location>
</feature>
<feature type="compositionally biased region" description="Low complexity" evidence="3">
    <location>
        <begin position="211"/>
        <end position="222"/>
    </location>
</feature>
<dbReference type="GO" id="GO:0016798">
    <property type="term" value="F:hydrolase activity, acting on glycosyl bonds"/>
    <property type="evidence" value="ECO:0007669"/>
    <property type="project" value="UniProtKB-KW"/>
</dbReference>
<comment type="caution">
    <text evidence="5">The sequence shown here is derived from an EMBL/GenBank/DDBJ whole genome shotgun (WGS) entry which is preliminary data.</text>
</comment>
<dbReference type="SUPFAM" id="SSF49265">
    <property type="entry name" value="Fibronectin type III"/>
    <property type="match status" value="1"/>
</dbReference>
<dbReference type="Pfam" id="PF00041">
    <property type="entry name" value="fn3"/>
    <property type="match status" value="1"/>
</dbReference>
<keyword evidence="1" id="KW-0378">Hydrolase</keyword>
<dbReference type="EMBL" id="BMNH01000007">
    <property type="protein sequence ID" value="GGO68950.1"/>
    <property type="molecule type" value="Genomic_DNA"/>
</dbReference>
<feature type="domain" description="Fibronectin type-III" evidence="4">
    <location>
        <begin position="267"/>
        <end position="363"/>
    </location>
</feature>
<feature type="region of interest" description="Disordered" evidence="3">
    <location>
        <begin position="42"/>
        <end position="74"/>
    </location>
</feature>
<dbReference type="InterPro" id="IPR013783">
    <property type="entry name" value="Ig-like_fold"/>
</dbReference>
<keyword evidence="6" id="KW-1185">Reference proteome</keyword>
<gene>
    <name evidence="5" type="ORF">GCM10012289_28870</name>
</gene>
<proteinExistence type="predicted"/>
<sequence>MARLEHHIGGNTAYGEYFKGIIDEVRIYNRAQTAAEITTDMNTPLGGAAPSLARTTSGKPGASTTATVASSDGSELEICTSKTAPVHFTTPGTPPDDPPEDIRHLTLGKDDIVVKTAKTDPAACAGSPCTVTDDTVMRIGGTGIDKTAAVIGLRLTELPDGAAVSEALLKLGTPTCPAGPCPADAVITATPLKSPVTGDSKGSDLTGDADTSTTPYTLPLSTPQADISGSEYQWLLLTSDKDDVVNFSDAAADEQPSVGLAYLPAGPPSKVLNLTVTGGDASATASWGLPESNGSVALLEGYDVEVIDSGGNVVENLEVKDSWAAISGLANDITYTVKVRARTAHGSGEWEAKTFTTRAVPPPAPNGGAGCVLEPDPQQRKATNEESGRQAYIDRVKHYYQAQDAVLESRATSIWDAPGVTADAPSTAKLSLLNAALISEREILERIGLSRTDSAVALDHPVVQSDANGTVHVTATVSRTWRFQEAESSETKATTSAVTPLGQVEPSDPTISIHVFDRCGNMTIIIVPLPQHEDSTDFGSEGPDCNSSERSSTMAGTASDCVPDYALNPRICETIRAAGNRCKHFSAMPGRPYKGMTFRASGVVGWKPNHAVRTTQLNIAKMRIWTQVYMTDSFRQKYGKYQFVKKMTISLTTTFCGKIKAGQLTVSYPPGFSPSESSQCHEKKDESRPGKEVHNYPTDGHDNGLLECSGGFPTCDIGTFKFGFEAELKLPYSDPQKPDGRIPLRCDSGWHNPRD</sequence>
<evidence type="ECO:0000313" key="5">
    <source>
        <dbReference type="EMBL" id="GGO68950.1"/>
    </source>
</evidence>
<dbReference type="Gene3D" id="2.60.120.200">
    <property type="match status" value="1"/>
</dbReference>
<feature type="region of interest" description="Disordered" evidence="3">
    <location>
        <begin position="672"/>
        <end position="698"/>
    </location>
</feature>
<evidence type="ECO:0000256" key="2">
    <source>
        <dbReference type="ARBA" id="ARBA00023326"/>
    </source>
</evidence>
<protein>
    <recommendedName>
        <fullName evidence="4">Fibronectin type-III domain-containing protein</fullName>
    </recommendedName>
</protein>
<keyword evidence="2" id="KW-0119">Carbohydrate metabolism</keyword>
<name>A0A917YX10_9ACTN</name>
<evidence type="ECO:0000313" key="6">
    <source>
        <dbReference type="Proteomes" id="UP000646523"/>
    </source>
</evidence>
<feature type="compositionally biased region" description="Polar residues" evidence="3">
    <location>
        <begin position="53"/>
        <end position="73"/>
    </location>
</feature>
<accession>A0A917YX10</accession>
<dbReference type="Gene3D" id="2.60.40.10">
    <property type="entry name" value="Immunoglobulins"/>
    <property type="match status" value="1"/>
</dbReference>
<keyword evidence="1" id="KW-0326">Glycosidase</keyword>
<dbReference type="InterPro" id="IPR003961">
    <property type="entry name" value="FN3_dom"/>
</dbReference>
<feature type="region of interest" description="Disordered" evidence="3">
    <location>
        <begin position="192"/>
        <end position="222"/>
    </location>
</feature>
<evidence type="ECO:0000256" key="3">
    <source>
        <dbReference type="SAM" id="MobiDB-lite"/>
    </source>
</evidence>
<evidence type="ECO:0000259" key="4">
    <source>
        <dbReference type="PROSITE" id="PS50853"/>
    </source>
</evidence>
<dbReference type="PROSITE" id="PS50853">
    <property type="entry name" value="FN3"/>
    <property type="match status" value="1"/>
</dbReference>
<dbReference type="SUPFAM" id="SSF49899">
    <property type="entry name" value="Concanavalin A-like lectins/glucanases"/>
    <property type="match status" value="1"/>
</dbReference>